<feature type="transmembrane region" description="Helical" evidence="1">
    <location>
        <begin position="124"/>
        <end position="142"/>
    </location>
</feature>
<protein>
    <recommendedName>
        <fullName evidence="4">Polymerase nucleotidyl transferase domain-containing protein</fullName>
    </recommendedName>
</protein>
<keyword evidence="1" id="KW-0812">Transmembrane</keyword>
<keyword evidence="1" id="KW-0472">Membrane</keyword>
<accession>A0A1F4VJ30</accession>
<gene>
    <name evidence="2" type="ORF">A3H26_02520</name>
</gene>
<evidence type="ECO:0008006" key="4">
    <source>
        <dbReference type="Google" id="ProtNLM"/>
    </source>
</evidence>
<dbReference type="Proteomes" id="UP000177763">
    <property type="component" value="Unassembled WGS sequence"/>
</dbReference>
<name>A0A1F4VJ30_UNCKA</name>
<evidence type="ECO:0000313" key="2">
    <source>
        <dbReference type="EMBL" id="OGC57179.1"/>
    </source>
</evidence>
<organism evidence="2 3">
    <name type="scientific">candidate division WWE3 bacterium RIFCSPLOWO2_12_FULL_36_10</name>
    <dbReference type="NCBI Taxonomy" id="1802630"/>
    <lineage>
        <taxon>Bacteria</taxon>
        <taxon>Katanobacteria</taxon>
    </lineage>
</organism>
<evidence type="ECO:0000313" key="3">
    <source>
        <dbReference type="Proteomes" id="UP000177763"/>
    </source>
</evidence>
<dbReference type="AlphaFoldDB" id="A0A1F4VJ30"/>
<dbReference type="STRING" id="1802630.A3H26_02520"/>
<reference evidence="2 3" key="1">
    <citation type="journal article" date="2016" name="Nat. Commun.">
        <title>Thousands of microbial genomes shed light on interconnected biogeochemical processes in an aquifer system.</title>
        <authorList>
            <person name="Anantharaman K."/>
            <person name="Brown C.T."/>
            <person name="Hug L.A."/>
            <person name="Sharon I."/>
            <person name="Castelle C.J."/>
            <person name="Probst A.J."/>
            <person name="Thomas B.C."/>
            <person name="Singh A."/>
            <person name="Wilkins M.J."/>
            <person name="Karaoz U."/>
            <person name="Brodie E.L."/>
            <person name="Williams K.H."/>
            <person name="Hubbard S.S."/>
            <person name="Banfield J.F."/>
        </authorList>
    </citation>
    <scope>NUCLEOTIDE SEQUENCE [LARGE SCALE GENOMIC DNA]</scope>
</reference>
<proteinExistence type="predicted"/>
<feature type="transmembrane region" description="Helical" evidence="1">
    <location>
        <begin position="89"/>
        <end position="112"/>
    </location>
</feature>
<sequence length="283" mass="33279">MKLSCREAIYNTLSYSAVFNYPLSFHQLCTYLICSEKIKTSELKVELSKLVKQKIVRFGSSRYYLSFIKSANWYERSMNTKKLLAENNYVFNILGLVPWVKLIGVTGTAAAYNVSKSDDIDVFIVTQVGRVWVTRFFVVLLLKVLGKYRTDKAPEGKICPNIFIDDSGLEWNEKAQNLYVAHEILKMIPVINKNDTYFKFIRSNKWVFKYLNRAFIHGVDSELKKRGESLVDLLESILMKYQIWYMRKRKTNEVTSKSFIHFNRVDNTNRILDKYVEIKNNYR</sequence>
<evidence type="ECO:0000256" key="1">
    <source>
        <dbReference type="SAM" id="Phobius"/>
    </source>
</evidence>
<dbReference type="EMBL" id="MEVN01000020">
    <property type="protein sequence ID" value="OGC57179.1"/>
    <property type="molecule type" value="Genomic_DNA"/>
</dbReference>
<comment type="caution">
    <text evidence="2">The sequence shown here is derived from an EMBL/GenBank/DDBJ whole genome shotgun (WGS) entry which is preliminary data.</text>
</comment>
<keyword evidence="1" id="KW-1133">Transmembrane helix</keyword>